<reference evidence="2" key="1">
    <citation type="journal article" date="2020" name="Fungal Divers.">
        <title>Resolving the Mortierellaceae phylogeny through synthesis of multi-gene phylogenetics and phylogenomics.</title>
        <authorList>
            <person name="Vandepol N."/>
            <person name="Liber J."/>
            <person name="Desiro A."/>
            <person name="Na H."/>
            <person name="Kennedy M."/>
            <person name="Barry K."/>
            <person name="Grigoriev I.V."/>
            <person name="Miller A.N."/>
            <person name="O'Donnell K."/>
            <person name="Stajich J.E."/>
            <person name="Bonito G."/>
        </authorList>
    </citation>
    <scope>NUCLEOTIDE SEQUENCE</scope>
    <source>
        <strain evidence="2">NVP1</strain>
    </source>
</reference>
<name>A0A9P5SX70_9FUNG</name>
<feature type="region of interest" description="Disordered" evidence="1">
    <location>
        <begin position="1"/>
        <end position="48"/>
    </location>
</feature>
<keyword evidence="3" id="KW-1185">Reference proteome</keyword>
<feature type="compositionally biased region" description="Basic and acidic residues" evidence="1">
    <location>
        <begin position="175"/>
        <end position="187"/>
    </location>
</feature>
<evidence type="ECO:0000256" key="1">
    <source>
        <dbReference type="SAM" id="MobiDB-lite"/>
    </source>
</evidence>
<proteinExistence type="predicted"/>
<sequence>MSHQRANSTSFVPNAFGGVGPNTTIDMPPSDPLSISNPRQRSFSSSFSLATSPRTFTGSSIISNPSNPLLGYGPASPTSAAPSSFGGSSSATQTMPVLHRRFSSSFNQLNQIVSPPTAGVQAETPGGLFRKFSTGRSSHPFDRNETDPAGGLAPQPNLATSGGGNGPVGGTHLTAVEKLKPPHDNRHSRSNSPMRSLILGGQMLD</sequence>
<dbReference type="Proteomes" id="UP000696485">
    <property type="component" value="Unassembled WGS sequence"/>
</dbReference>
<dbReference type="EMBL" id="JAAAUY010000018">
    <property type="protein sequence ID" value="KAF9337742.1"/>
    <property type="molecule type" value="Genomic_DNA"/>
</dbReference>
<accession>A0A9P5SX70</accession>
<evidence type="ECO:0000313" key="2">
    <source>
        <dbReference type="EMBL" id="KAF9337742.1"/>
    </source>
</evidence>
<feature type="region of interest" description="Disordered" evidence="1">
    <location>
        <begin position="73"/>
        <end position="92"/>
    </location>
</feature>
<comment type="caution">
    <text evidence="2">The sequence shown here is derived from an EMBL/GenBank/DDBJ whole genome shotgun (WGS) entry which is preliminary data.</text>
</comment>
<protein>
    <submittedName>
        <fullName evidence="2">Uncharacterized protein</fullName>
    </submittedName>
</protein>
<dbReference type="AlphaFoldDB" id="A0A9P5SX70"/>
<evidence type="ECO:0000313" key="3">
    <source>
        <dbReference type="Proteomes" id="UP000696485"/>
    </source>
</evidence>
<organism evidence="2 3">
    <name type="scientific">Podila minutissima</name>
    <dbReference type="NCBI Taxonomy" id="64525"/>
    <lineage>
        <taxon>Eukaryota</taxon>
        <taxon>Fungi</taxon>
        <taxon>Fungi incertae sedis</taxon>
        <taxon>Mucoromycota</taxon>
        <taxon>Mortierellomycotina</taxon>
        <taxon>Mortierellomycetes</taxon>
        <taxon>Mortierellales</taxon>
        <taxon>Mortierellaceae</taxon>
        <taxon>Podila</taxon>
    </lineage>
</organism>
<feature type="compositionally biased region" description="Polar residues" evidence="1">
    <location>
        <begin position="1"/>
        <end position="12"/>
    </location>
</feature>
<gene>
    <name evidence="2" type="ORF">BG006_003101</name>
</gene>
<feature type="region of interest" description="Disordered" evidence="1">
    <location>
        <begin position="134"/>
        <end position="205"/>
    </location>
</feature>